<organism evidence="1 2">
    <name type="scientific">Emiliania huxleyi (strain CCMP1516)</name>
    <dbReference type="NCBI Taxonomy" id="280463"/>
    <lineage>
        <taxon>Eukaryota</taxon>
        <taxon>Haptista</taxon>
        <taxon>Haptophyta</taxon>
        <taxon>Prymnesiophyceae</taxon>
        <taxon>Isochrysidales</taxon>
        <taxon>Noelaerhabdaceae</taxon>
        <taxon>Emiliania</taxon>
    </lineage>
</organism>
<dbReference type="EnsemblProtists" id="EOD05176">
    <property type="protein sequence ID" value="EOD05176"/>
    <property type="gene ID" value="EMIHUDRAFT_220296"/>
</dbReference>
<dbReference type="KEGG" id="ehx:EMIHUDRAFT_220296"/>
<evidence type="ECO:0000313" key="2">
    <source>
        <dbReference type="Proteomes" id="UP000013827"/>
    </source>
</evidence>
<dbReference type="GeneID" id="17251366"/>
<dbReference type="SUPFAM" id="SSF52540">
    <property type="entry name" value="P-loop containing nucleoside triphosphate hydrolases"/>
    <property type="match status" value="1"/>
</dbReference>
<reference evidence="1" key="2">
    <citation type="submission" date="2024-10" db="UniProtKB">
        <authorList>
            <consortium name="EnsemblProtists"/>
        </authorList>
    </citation>
    <scope>IDENTIFICATION</scope>
</reference>
<dbReference type="AlphaFoldDB" id="A0A0D3I1P1"/>
<dbReference type="RefSeq" id="XP_005757605.1">
    <property type="nucleotide sequence ID" value="XM_005757548.1"/>
</dbReference>
<proteinExistence type="predicted"/>
<dbReference type="InterPro" id="IPR027417">
    <property type="entry name" value="P-loop_NTPase"/>
</dbReference>
<evidence type="ECO:0000313" key="1">
    <source>
        <dbReference type="EnsemblProtists" id="EOD05176"/>
    </source>
</evidence>
<dbReference type="Proteomes" id="UP000013827">
    <property type="component" value="Unassembled WGS sequence"/>
</dbReference>
<keyword evidence="2" id="KW-1185">Reference proteome</keyword>
<sequence length="180" mass="19641">MPEELEQEGQHVQRVYPVDDALGGPGAFAHNPLAHMTERHPLATAASAARLEADWAPHWRGVEGAKVRLEKSPANMLRARFLQALWPNSYHLIIVRHPVAVAFATAAWAARHGGGKRAASAASVVEFARHWLRAHDLLLADLSSLTNVRIVRLEEFAAEPRADGGAGRTVLEGGNRGWMC</sequence>
<dbReference type="HOGENOM" id="CLU_1499003_0_0_1"/>
<protein>
    <recommendedName>
        <fullName evidence="3">Protein-tyrosine sulfotransferase</fullName>
    </recommendedName>
</protein>
<name>A0A0D3I1P1_EMIH1</name>
<dbReference type="Gene3D" id="3.40.50.300">
    <property type="entry name" value="P-loop containing nucleotide triphosphate hydrolases"/>
    <property type="match status" value="1"/>
</dbReference>
<evidence type="ECO:0008006" key="3">
    <source>
        <dbReference type="Google" id="ProtNLM"/>
    </source>
</evidence>
<dbReference type="PaxDb" id="2903-EOD05176"/>
<accession>A0A0D3I1P1</accession>
<dbReference type="Pfam" id="PF13469">
    <property type="entry name" value="Sulfotransfer_3"/>
    <property type="match status" value="1"/>
</dbReference>
<reference evidence="2" key="1">
    <citation type="journal article" date="2013" name="Nature">
        <title>Pan genome of the phytoplankton Emiliania underpins its global distribution.</title>
        <authorList>
            <person name="Read B.A."/>
            <person name="Kegel J."/>
            <person name="Klute M.J."/>
            <person name="Kuo A."/>
            <person name="Lefebvre S.C."/>
            <person name="Maumus F."/>
            <person name="Mayer C."/>
            <person name="Miller J."/>
            <person name="Monier A."/>
            <person name="Salamov A."/>
            <person name="Young J."/>
            <person name="Aguilar M."/>
            <person name="Claverie J.M."/>
            <person name="Frickenhaus S."/>
            <person name="Gonzalez K."/>
            <person name="Herman E.K."/>
            <person name="Lin Y.C."/>
            <person name="Napier J."/>
            <person name="Ogata H."/>
            <person name="Sarno A.F."/>
            <person name="Shmutz J."/>
            <person name="Schroeder D."/>
            <person name="de Vargas C."/>
            <person name="Verret F."/>
            <person name="von Dassow P."/>
            <person name="Valentin K."/>
            <person name="Van de Peer Y."/>
            <person name="Wheeler G."/>
            <person name="Dacks J.B."/>
            <person name="Delwiche C.F."/>
            <person name="Dyhrman S.T."/>
            <person name="Glockner G."/>
            <person name="John U."/>
            <person name="Richards T."/>
            <person name="Worden A.Z."/>
            <person name="Zhang X."/>
            <person name="Grigoriev I.V."/>
            <person name="Allen A.E."/>
            <person name="Bidle K."/>
            <person name="Borodovsky M."/>
            <person name="Bowler C."/>
            <person name="Brownlee C."/>
            <person name="Cock J.M."/>
            <person name="Elias M."/>
            <person name="Gladyshev V.N."/>
            <person name="Groth M."/>
            <person name="Guda C."/>
            <person name="Hadaegh A."/>
            <person name="Iglesias-Rodriguez M.D."/>
            <person name="Jenkins J."/>
            <person name="Jones B.M."/>
            <person name="Lawson T."/>
            <person name="Leese F."/>
            <person name="Lindquist E."/>
            <person name="Lobanov A."/>
            <person name="Lomsadze A."/>
            <person name="Malik S.B."/>
            <person name="Marsh M.E."/>
            <person name="Mackinder L."/>
            <person name="Mock T."/>
            <person name="Mueller-Roeber B."/>
            <person name="Pagarete A."/>
            <person name="Parker M."/>
            <person name="Probert I."/>
            <person name="Quesneville H."/>
            <person name="Raines C."/>
            <person name="Rensing S.A."/>
            <person name="Riano-Pachon D.M."/>
            <person name="Richier S."/>
            <person name="Rokitta S."/>
            <person name="Shiraiwa Y."/>
            <person name="Soanes D.M."/>
            <person name="van der Giezen M."/>
            <person name="Wahlund T.M."/>
            <person name="Williams B."/>
            <person name="Wilson W."/>
            <person name="Wolfe G."/>
            <person name="Wurch L.L."/>
        </authorList>
    </citation>
    <scope>NUCLEOTIDE SEQUENCE</scope>
</reference>